<feature type="compositionally biased region" description="Basic and acidic residues" evidence="1">
    <location>
        <begin position="240"/>
        <end position="251"/>
    </location>
</feature>
<reference evidence="2 3" key="1">
    <citation type="journal article" date="2015" name="Environ. Microbiol.">
        <title>Metagenome sequence of Elaphomyces granulatus from sporocarp tissue reveals Ascomycota ectomycorrhizal fingerprints of genome expansion and a Proteobacteria-rich microbiome.</title>
        <authorList>
            <person name="Quandt C.A."/>
            <person name="Kohler A."/>
            <person name="Hesse C.N."/>
            <person name="Sharpton T.J."/>
            <person name="Martin F."/>
            <person name="Spatafora J.W."/>
        </authorList>
    </citation>
    <scope>NUCLEOTIDE SEQUENCE [LARGE SCALE GENOMIC DNA]</scope>
    <source>
        <strain evidence="2 3">OSC145934</strain>
    </source>
</reference>
<organism evidence="2 3">
    <name type="scientific">Elaphomyces granulatus</name>
    <dbReference type="NCBI Taxonomy" id="519963"/>
    <lineage>
        <taxon>Eukaryota</taxon>
        <taxon>Fungi</taxon>
        <taxon>Dikarya</taxon>
        <taxon>Ascomycota</taxon>
        <taxon>Pezizomycotina</taxon>
        <taxon>Eurotiomycetes</taxon>
        <taxon>Eurotiomycetidae</taxon>
        <taxon>Eurotiales</taxon>
        <taxon>Elaphomycetaceae</taxon>
        <taxon>Elaphomyces</taxon>
    </lineage>
</organism>
<protein>
    <submittedName>
        <fullName evidence="2">Uncharacterized protein</fullName>
    </submittedName>
</protein>
<gene>
    <name evidence="2" type="ORF">Egran_02152</name>
</gene>
<dbReference type="Proteomes" id="UP000243515">
    <property type="component" value="Unassembled WGS sequence"/>
</dbReference>
<feature type="non-terminal residue" evidence="2">
    <location>
        <position position="802"/>
    </location>
</feature>
<proteinExistence type="predicted"/>
<dbReference type="EMBL" id="NPHW01003145">
    <property type="protein sequence ID" value="OXV10086.1"/>
    <property type="molecule type" value="Genomic_DNA"/>
</dbReference>
<feature type="compositionally biased region" description="Basic and acidic residues" evidence="1">
    <location>
        <begin position="171"/>
        <end position="182"/>
    </location>
</feature>
<evidence type="ECO:0000313" key="2">
    <source>
        <dbReference type="EMBL" id="OXV10086.1"/>
    </source>
</evidence>
<feature type="compositionally biased region" description="Polar residues" evidence="1">
    <location>
        <begin position="154"/>
        <end position="169"/>
    </location>
</feature>
<accession>A0A232M154</accession>
<feature type="compositionally biased region" description="Basic and acidic residues" evidence="1">
    <location>
        <begin position="265"/>
        <end position="278"/>
    </location>
</feature>
<feature type="compositionally biased region" description="Polar residues" evidence="1">
    <location>
        <begin position="85"/>
        <end position="105"/>
    </location>
</feature>
<feature type="compositionally biased region" description="Polar residues" evidence="1">
    <location>
        <begin position="119"/>
        <end position="134"/>
    </location>
</feature>
<feature type="region of interest" description="Disordered" evidence="1">
    <location>
        <begin position="521"/>
        <end position="598"/>
    </location>
</feature>
<feature type="region of interest" description="Disordered" evidence="1">
    <location>
        <begin position="1"/>
        <end position="52"/>
    </location>
</feature>
<feature type="region of interest" description="Disordered" evidence="1">
    <location>
        <begin position="74"/>
        <end position="215"/>
    </location>
</feature>
<name>A0A232M154_9EURO</name>
<evidence type="ECO:0000256" key="1">
    <source>
        <dbReference type="SAM" id="MobiDB-lite"/>
    </source>
</evidence>
<feature type="compositionally biased region" description="Basic and acidic residues" evidence="1">
    <location>
        <begin position="548"/>
        <end position="561"/>
    </location>
</feature>
<feature type="region of interest" description="Disordered" evidence="1">
    <location>
        <begin position="240"/>
        <end position="333"/>
    </location>
</feature>
<comment type="caution">
    <text evidence="2">The sequence shown here is derived from an EMBL/GenBank/DDBJ whole genome shotgun (WGS) entry which is preliminary data.</text>
</comment>
<keyword evidence="3" id="KW-1185">Reference proteome</keyword>
<dbReference type="AlphaFoldDB" id="A0A232M154"/>
<feature type="compositionally biased region" description="Basic and acidic residues" evidence="1">
    <location>
        <begin position="74"/>
        <end position="83"/>
    </location>
</feature>
<dbReference type="OrthoDB" id="1918685at2759"/>
<feature type="compositionally biased region" description="Low complexity" evidence="1">
    <location>
        <begin position="290"/>
        <end position="301"/>
    </location>
</feature>
<sequence>MTGRIRLPNQEGHGQRHNDDEILQFSKRADNKISAGESNRGTDDTVGKSNRAAGIQKTLAAPPKQPGIELLPESLHEVERDNSARLPSSRLQNGTTDGKPNNNGPKTPEIGSGRRGTVQELSATPTAPASQTRLVGTDRPEIINKGKTALAKRSVSNPSAQSAARSSSKPVDARQRKGEKEAPQSPPSPKVFRNPSTQRRLWKVSHHEPAPDINQLELRRPSDWSSVPNSLVVASFAGRDQRERKLSEKRPLISPGSEKLPAPRRRSDFDTHRDRVRPEAQQSSHQCKWPLDSSHDSPLSPRTTRSVQQHEPRAYGRHIPSPPAAESSSRDFGMGTRKGVADPFRNRSQVIEQIQCSISYGPKGIDVGDVQICGLSPSPKRKIMDMRKGHNILIWFRHLCTLSELEFLSRGRNERVCNAWIEGFDDTRPVLDRLAAYLREKDLIAIYYLPNDQQSTVFLLYPTGSVTFGFLDCHSHVPDGVALRVAVRDKFSTFDCFLSAFPTNVSHLQLSGTDISTLSCSDSPEKPKSIKAQHPSRLSHPQLPGTRESLERVSDTMDLPKDISTLSCSDSPEEPKSIKAQHPSTSSSDAKMAASPDGGQSVVEIDLDLIFREQFRITFDELATVQGKGVAGMAFLMFPVDAQGELTLLSELLRRHQVVIFSNSLSEDWERFVKVVKEGIVLFHESFFNYHELPLFLEVIRKPVNFWNVSLSKPLKCADRPMHFQRIFPYGGVILLTEDFIVNEGDAAVVALMWFAEFVKTKSPGNWKLMLRPDILNWLLKRFDTNKKKHKDRWVPFISFLV</sequence>
<evidence type="ECO:0000313" key="3">
    <source>
        <dbReference type="Proteomes" id="UP000243515"/>
    </source>
</evidence>